<protein>
    <submittedName>
        <fullName evidence="1">Uncharacterized protein MJECL23</fullName>
    </submittedName>
</protein>
<feature type="non-terminal residue" evidence="1">
    <location>
        <position position="108"/>
    </location>
</feature>
<accession>A0A0A9XXQ1</accession>
<dbReference type="AlphaFoldDB" id="A0A0A9XXQ1"/>
<dbReference type="PANTHER" id="PTHR22954:SF3">
    <property type="entry name" value="PROTEIN CBG08539"/>
    <property type="match status" value="1"/>
</dbReference>
<feature type="non-terminal residue" evidence="1">
    <location>
        <position position="1"/>
    </location>
</feature>
<reference evidence="1" key="1">
    <citation type="journal article" date="2014" name="PLoS ONE">
        <title>Transcriptome-Based Identification of ABC Transporters in the Western Tarnished Plant Bug Lygus hesperus.</title>
        <authorList>
            <person name="Hull J.J."/>
            <person name="Chaney K."/>
            <person name="Geib S.M."/>
            <person name="Fabrick J.A."/>
            <person name="Brent C.S."/>
            <person name="Walsh D."/>
            <person name="Lavine L.C."/>
        </authorList>
    </citation>
    <scope>NUCLEOTIDE SEQUENCE</scope>
</reference>
<name>A0A0A9XXQ1_LYGHE</name>
<evidence type="ECO:0000313" key="1">
    <source>
        <dbReference type="EMBL" id="JAG24161.1"/>
    </source>
</evidence>
<dbReference type="EMBL" id="GBHO01019443">
    <property type="protein sequence ID" value="JAG24161.1"/>
    <property type="molecule type" value="Transcribed_RNA"/>
</dbReference>
<organism evidence="1">
    <name type="scientific">Lygus hesperus</name>
    <name type="common">Western plant bug</name>
    <dbReference type="NCBI Taxonomy" id="30085"/>
    <lineage>
        <taxon>Eukaryota</taxon>
        <taxon>Metazoa</taxon>
        <taxon>Ecdysozoa</taxon>
        <taxon>Arthropoda</taxon>
        <taxon>Hexapoda</taxon>
        <taxon>Insecta</taxon>
        <taxon>Pterygota</taxon>
        <taxon>Neoptera</taxon>
        <taxon>Paraneoptera</taxon>
        <taxon>Hemiptera</taxon>
        <taxon>Heteroptera</taxon>
        <taxon>Panheteroptera</taxon>
        <taxon>Cimicomorpha</taxon>
        <taxon>Miridae</taxon>
        <taxon>Mirini</taxon>
        <taxon>Lygus</taxon>
    </lineage>
</organism>
<gene>
    <name evidence="1" type="primary">MJECL23</name>
    <name evidence="1" type="ORF">CM83_414</name>
</gene>
<dbReference type="PANTHER" id="PTHR22954">
    <property type="entry name" value="RETROVIRAL PROTEASE-RELATED"/>
    <property type="match status" value="1"/>
</dbReference>
<dbReference type="Pfam" id="PF03564">
    <property type="entry name" value="DUF1759"/>
    <property type="match status" value="1"/>
</dbReference>
<sequence>ETSTLSEIRLPKIDVPTWDGDLGTFENFWAMFHTLVHESKLSNVVKMTYLKRALSGSPLKLIQNLNNVNYSEAYNLIDERYNNPRSLATFYVEKMLSFPPLHSPSLSN</sequence>
<dbReference type="InterPro" id="IPR005312">
    <property type="entry name" value="DUF1759"/>
</dbReference>
<proteinExistence type="predicted"/>
<reference evidence="1" key="2">
    <citation type="submission" date="2014-07" db="EMBL/GenBank/DDBJ databases">
        <authorList>
            <person name="Hull J."/>
        </authorList>
    </citation>
    <scope>NUCLEOTIDE SEQUENCE</scope>
</reference>